<evidence type="ECO:0000256" key="2">
    <source>
        <dbReference type="ARBA" id="ARBA00022840"/>
    </source>
</evidence>
<dbReference type="GO" id="GO:0005524">
    <property type="term" value="F:ATP binding"/>
    <property type="evidence" value="ECO:0007669"/>
    <property type="project" value="UniProtKB-KW"/>
</dbReference>
<dbReference type="InterPro" id="IPR002078">
    <property type="entry name" value="Sigma_54_int"/>
</dbReference>
<dbReference type="PANTHER" id="PTHR32071:SF99">
    <property type="entry name" value="TRANSCRIPTIONAL REGULATORY PROTEIN"/>
    <property type="match status" value="1"/>
</dbReference>
<dbReference type="Gene3D" id="3.30.450.40">
    <property type="match status" value="1"/>
</dbReference>
<keyword evidence="4" id="KW-0238">DNA-binding</keyword>
<dbReference type="PANTHER" id="PTHR32071">
    <property type="entry name" value="TRANSCRIPTIONAL REGULATORY PROTEIN"/>
    <property type="match status" value="1"/>
</dbReference>
<dbReference type="InterPro" id="IPR003593">
    <property type="entry name" value="AAA+_ATPase"/>
</dbReference>
<keyword evidence="1" id="KW-0547">Nucleotide-binding</keyword>
<dbReference type="Gene3D" id="3.40.50.300">
    <property type="entry name" value="P-loop containing nucleotide triphosphate hydrolases"/>
    <property type="match status" value="1"/>
</dbReference>
<evidence type="ECO:0000256" key="1">
    <source>
        <dbReference type="ARBA" id="ARBA00022741"/>
    </source>
</evidence>
<evidence type="ECO:0000256" key="4">
    <source>
        <dbReference type="ARBA" id="ARBA00023125"/>
    </source>
</evidence>
<dbReference type="STRING" id="54915.ADS79_32445"/>
<dbReference type="Pfam" id="PF02954">
    <property type="entry name" value="HTH_8"/>
    <property type="match status" value="1"/>
</dbReference>
<evidence type="ECO:0000256" key="5">
    <source>
        <dbReference type="ARBA" id="ARBA00023163"/>
    </source>
</evidence>
<evidence type="ECO:0000259" key="7">
    <source>
        <dbReference type="PROSITE" id="PS50045"/>
    </source>
</evidence>
<dbReference type="PRINTS" id="PR01590">
    <property type="entry name" value="HTHFIS"/>
</dbReference>
<dbReference type="Pfam" id="PF01590">
    <property type="entry name" value="GAF"/>
    <property type="match status" value="1"/>
</dbReference>
<dbReference type="PROSITE" id="PS00676">
    <property type="entry name" value="SIGMA54_INTERACT_2"/>
    <property type="match status" value="1"/>
</dbReference>
<dbReference type="GO" id="GO:0043565">
    <property type="term" value="F:sequence-specific DNA binding"/>
    <property type="evidence" value="ECO:0007669"/>
    <property type="project" value="InterPro"/>
</dbReference>
<dbReference type="PROSITE" id="PS00675">
    <property type="entry name" value="SIGMA54_INTERACT_1"/>
    <property type="match status" value="1"/>
</dbReference>
<organism evidence="8 9">
    <name type="scientific">Brevibacillus reuszeri</name>
    <dbReference type="NCBI Taxonomy" id="54915"/>
    <lineage>
        <taxon>Bacteria</taxon>
        <taxon>Bacillati</taxon>
        <taxon>Bacillota</taxon>
        <taxon>Bacilli</taxon>
        <taxon>Bacillales</taxon>
        <taxon>Paenibacillaceae</taxon>
        <taxon>Brevibacillus</taxon>
    </lineage>
</organism>
<dbReference type="PATRIC" id="fig|54915.3.peg.595"/>
<dbReference type="GO" id="GO:0006355">
    <property type="term" value="P:regulation of DNA-templated transcription"/>
    <property type="evidence" value="ECO:0007669"/>
    <property type="project" value="InterPro"/>
</dbReference>
<feature type="region of interest" description="Disordered" evidence="6">
    <location>
        <begin position="515"/>
        <end position="535"/>
    </location>
</feature>
<dbReference type="EMBL" id="LGIQ01000017">
    <property type="protein sequence ID" value="KNB68867.1"/>
    <property type="molecule type" value="Genomic_DNA"/>
</dbReference>
<dbReference type="InterPro" id="IPR002197">
    <property type="entry name" value="HTH_Fis"/>
</dbReference>
<protein>
    <submittedName>
        <fullName evidence="8">Transcriptional regulator</fullName>
    </submittedName>
</protein>
<dbReference type="Gene3D" id="1.10.8.60">
    <property type="match status" value="1"/>
</dbReference>
<dbReference type="InterPro" id="IPR029016">
    <property type="entry name" value="GAF-like_dom_sf"/>
</dbReference>
<dbReference type="Pfam" id="PF25601">
    <property type="entry name" value="AAA_lid_14"/>
    <property type="match status" value="1"/>
</dbReference>
<reference evidence="9" key="1">
    <citation type="submission" date="2015-07" db="EMBL/GenBank/DDBJ databases">
        <title>Genome sequencing project for genomic taxonomy and phylogenomics of Bacillus-like bacteria.</title>
        <authorList>
            <person name="Liu B."/>
            <person name="Wang J."/>
            <person name="Zhu Y."/>
            <person name="Liu G."/>
            <person name="Chen Q."/>
            <person name="Chen Z."/>
            <person name="Lan J."/>
            <person name="Che J."/>
            <person name="Ge C."/>
            <person name="Shi H."/>
            <person name="Pan Z."/>
            <person name="Liu X."/>
        </authorList>
    </citation>
    <scope>NUCLEOTIDE SEQUENCE [LARGE SCALE GENOMIC DNA]</scope>
    <source>
        <strain evidence="9">DSM 9887</strain>
    </source>
</reference>
<dbReference type="InterPro" id="IPR025943">
    <property type="entry name" value="Sigma_54_int_dom_ATP-bd_2"/>
</dbReference>
<dbReference type="Gene3D" id="1.10.10.60">
    <property type="entry name" value="Homeodomain-like"/>
    <property type="match status" value="1"/>
</dbReference>
<keyword evidence="5" id="KW-0804">Transcription</keyword>
<dbReference type="InterPro" id="IPR058031">
    <property type="entry name" value="AAA_lid_NorR"/>
</dbReference>
<dbReference type="Pfam" id="PF00158">
    <property type="entry name" value="Sigma54_activat"/>
    <property type="match status" value="1"/>
</dbReference>
<sequence length="578" mass="65325">MIRESWQRCYAQGFLPTDSVRGQVLSESQIRSLQKDSRFLLEHAIPVFNSLFPLYKQAEYIAVLTDCQGTIIHAVSTPQFQELADSIYMRPGANWLEDTMGTNAMGVTLREKKPVLVYGEDHFYQTNHFLACAASPIFNAQGELIGAVNISCRIEQYTSSLLPLVTMLADTLQNRLLLSDAHREHLFTLRHMEKLENEHPTPLLTLDNEQRIVRANRAAERIIGRDCLGKEFRIKEGYVMETISDHSQKLWRSIAIRPRPVSKQKNYVFDDIFGTCPTITRVKQLAVRAASMEMPLLLSGESGTGKELFAQSIHSASARSDQPFIAVNCSAIPEDLVESELFGYERGAFTGAKADGSIGKFEAAHNGTLFLDEIGDMSLRAQAALLRAVQEKVITPVGSVKSKQVNVRIIAATHKHLPDEIRSKRFREDLYYRLKGIQLTLPPLRKRSDIGALSTYLLRKIDDDAFLSHDALSYLHRHSWPGNVRELNSILSQAAFLADGGIIEPMHLQWEQDLTEENTPSSNGAGAYHRQSLEETEKETILRTLDTTRWNISRAAQLLQVSRNTLYRKLTEYGFHRQ</sequence>
<dbReference type="SMART" id="SM00382">
    <property type="entry name" value="AAA"/>
    <property type="match status" value="1"/>
</dbReference>
<evidence type="ECO:0000256" key="6">
    <source>
        <dbReference type="SAM" id="MobiDB-lite"/>
    </source>
</evidence>
<dbReference type="InterPro" id="IPR025662">
    <property type="entry name" value="Sigma_54_int_dom_ATP-bd_1"/>
</dbReference>
<dbReference type="SUPFAM" id="SSF52540">
    <property type="entry name" value="P-loop containing nucleoside triphosphate hydrolases"/>
    <property type="match status" value="1"/>
</dbReference>
<comment type="caution">
    <text evidence="8">The sequence shown here is derived from an EMBL/GenBank/DDBJ whole genome shotgun (WGS) entry which is preliminary data.</text>
</comment>
<feature type="domain" description="Sigma-54 factor interaction" evidence="7">
    <location>
        <begin position="272"/>
        <end position="496"/>
    </location>
</feature>
<evidence type="ECO:0000313" key="9">
    <source>
        <dbReference type="Proteomes" id="UP000036834"/>
    </source>
</evidence>
<evidence type="ECO:0000256" key="3">
    <source>
        <dbReference type="ARBA" id="ARBA00023015"/>
    </source>
</evidence>
<dbReference type="SUPFAM" id="SSF55781">
    <property type="entry name" value="GAF domain-like"/>
    <property type="match status" value="1"/>
</dbReference>
<keyword evidence="3" id="KW-0805">Transcription regulation</keyword>
<dbReference type="InterPro" id="IPR009057">
    <property type="entry name" value="Homeodomain-like_sf"/>
</dbReference>
<dbReference type="InterPro" id="IPR003018">
    <property type="entry name" value="GAF"/>
</dbReference>
<dbReference type="InterPro" id="IPR027417">
    <property type="entry name" value="P-loop_NTPase"/>
</dbReference>
<gene>
    <name evidence="8" type="ORF">ADS79_32445</name>
</gene>
<dbReference type="FunFam" id="3.40.50.300:FF:000006">
    <property type="entry name" value="DNA-binding transcriptional regulator NtrC"/>
    <property type="match status" value="1"/>
</dbReference>
<dbReference type="SUPFAM" id="SSF46689">
    <property type="entry name" value="Homeodomain-like"/>
    <property type="match status" value="1"/>
</dbReference>
<accession>A0A0K9YJJ1</accession>
<dbReference type="CDD" id="cd00009">
    <property type="entry name" value="AAA"/>
    <property type="match status" value="1"/>
</dbReference>
<keyword evidence="2" id="KW-0067">ATP-binding</keyword>
<dbReference type="AlphaFoldDB" id="A0A0K9YJJ1"/>
<proteinExistence type="predicted"/>
<evidence type="ECO:0000313" key="8">
    <source>
        <dbReference type="EMBL" id="KNB68867.1"/>
    </source>
</evidence>
<dbReference type="Proteomes" id="UP000036834">
    <property type="component" value="Unassembled WGS sequence"/>
</dbReference>
<dbReference type="PROSITE" id="PS50045">
    <property type="entry name" value="SIGMA54_INTERACT_4"/>
    <property type="match status" value="1"/>
</dbReference>
<name>A0A0K9YJJ1_9BACL</name>